<dbReference type="InterPro" id="IPR029044">
    <property type="entry name" value="Nucleotide-diphossugar_trans"/>
</dbReference>
<gene>
    <name evidence="15" type="ORF">NLU13_3847</name>
</gene>
<feature type="region of interest" description="Disordered" evidence="12">
    <location>
        <begin position="792"/>
        <end position="820"/>
    </location>
</feature>
<keyword evidence="3" id="KW-1003">Cell membrane</keyword>
<name>A0AA39L7N8_SARSR</name>
<keyword evidence="5" id="KW-0808">Transferase</keyword>
<dbReference type="GO" id="GO:0006031">
    <property type="term" value="P:chitin biosynthetic process"/>
    <property type="evidence" value="ECO:0007669"/>
    <property type="project" value="TreeGrafter"/>
</dbReference>
<keyword evidence="9" id="KW-0325">Glycoprotein</keyword>
<evidence type="ECO:0000256" key="7">
    <source>
        <dbReference type="ARBA" id="ARBA00022989"/>
    </source>
</evidence>
<evidence type="ECO:0000256" key="8">
    <source>
        <dbReference type="ARBA" id="ARBA00023136"/>
    </source>
</evidence>
<keyword evidence="6 13" id="KW-0812">Transmembrane</keyword>
<dbReference type="Pfam" id="PF01644">
    <property type="entry name" value="Chitin_synth_1"/>
    <property type="match status" value="1"/>
</dbReference>
<feature type="transmembrane region" description="Helical" evidence="13">
    <location>
        <begin position="557"/>
        <end position="581"/>
    </location>
</feature>
<feature type="transmembrane region" description="Helical" evidence="13">
    <location>
        <begin position="601"/>
        <end position="623"/>
    </location>
</feature>
<feature type="transmembrane region" description="Helical" evidence="13">
    <location>
        <begin position="524"/>
        <end position="545"/>
    </location>
</feature>
<dbReference type="GO" id="GO:0030428">
    <property type="term" value="C:cell septum"/>
    <property type="evidence" value="ECO:0007669"/>
    <property type="project" value="TreeGrafter"/>
</dbReference>
<keyword evidence="16" id="KW-1185">Reference proteome</keyword>
<dbReference type="SUPFAM" id="SSF53448">
    <property type="entry name" value="Nucleotide-diphospho-sugar transferases"/>
    <property type="match status" value="1"/>
</dbReference>
<evidence type="ECO:0000256" key="9">
    <source>
        <dbReference type="ARBA" id="ARBA00023180"/>
    </source>
</evidence>
<dbReference type="GO" id="GO:0004100">
    <property type="term" value="F:chitin synthase activity"/>
    <property type="evidence" value="ECO:0007669"/>
    <property type="project" value="UniProtKB-EC"/>
</dbReference>
<dbReference type="EMBL" id="JAPDFR010000003">
    <property type="protein sequence ID" value="KAK0387601.1"/>
    <property type="molecule type" value="Genomic_DNA"/>
</dbReference>
<dbReference type="Proteomes" id="UP001175261">
    <property type="component" value="Unassembled WGS sequence"/>
</dbReference>
<keyword evidence="7 13" id="KW-1133">Transmembrane helix</keyword>
<comment type="caution">
    <text evidence="15">The sequence shown here is derived from an EMBL/GenBank/DDBJ whole genome shotgun (WGS) entry which is preliminary data.</text>
</comment>
<evidence type="ECO:0000256" key="13">
    <source>
        <dbReference type="SAM" id="Phobius"/>
    </source>
</evidence>
<evidence type="ECO:0000313" key="16">
    <source>
        <dbReference type="Proteomes" id="UP001175261"/>
    </source>
</evidence>
<feature type="transmembrane region" description="Helical" evidence="13">
    <location>
        <begin position="471"/>
        <end position="489"/>
    </location>
</feature>
<evidence type="ECO:0000256" key="5">
    <source>
        <dbReference type="ARBA" id="ARBA00022679"/>
    </source>
</evidence>
<keyword evidence="10" id="KW-0961">Cell wall biogenesis/degradation</keyword>
<evidence type="ECO:0000313" key="15">
    <source>
        <dbReference type="EMBL" id="KAK0387601.1"/>
    </source>
</evidence>
<comment type="subcellular location">
    <subcellularLocation>
        <location evidence="1">Cell membrane</location>
        <topology evidence="1">Multi-pass membrane protein</topology>
    </subcellularLocation>
</comment>
<evidence type="ECO:0000256" key="10">
    <source>
        <dbReference type="ARBA" id="ARBA00023316"/>
    </source>
</evidence>
<dbReference type="PANTHER" id="PTHR22914">
    <property type="entry name" value="CHITIN SYNTHASE"/>
    <property type="match status" value="1"/>
</dbReference>
<evidence type="ECO:0000256" key="4">
    <source>
        <dbReference type="ARBA" id="ARBA00022676"/>
    </source>
</evidence>
<evidence type="ECO:0000256" key="11">
    <source>
        <dbReference type="ARBA" id="ARBA00049510"/>
    </source>
</evidence>
<dbReference type="PANTHER" id="PTHR22914:SF9">
    <property type="entry name" value="CHITIN SYNTHASE 1"/>
    <property type="match status" value="1"/>
</dbReference>
<keyword evidence="8 13" id="KW-0472">Membrane</keyword>
<evidence type="ECO:0000256" key="3">
    <source>
        <dbReference type="ARBA" id="ARBA00022475"/>
    </source>
</evidence>
<accession>A0AA39L7N8</accession>
<dbReference type="Pfam" id="PF08407">
    <property type="entry name" value="Chitin_synth_1N"/>
    <property type="match status" value="1"/>
</dbReference>
<feature type="transmembrane region" description="Helical" evidence="13">
    <location>
        <begin position="494"/>
        <end position="512"/>
    </location>
</feature>
<proteinExistence type="predicted"/>
<dbReference type="InterPro" id="IPR013319">
    <property type="entry name" value="GH11/12"/>
</dbReference>
<feature type="domain" description="Chitin synthase N-terminal" evidence="14">
    <location>
        <begin position="58"/>
        <end position="121"/>
    </location>
</feature>
<dbReference type="GO" id="GO:0005886">
    <property type="term" value="C:plasma membrane"/>
    <property type="evidence" value="ECO:0007669"/>
    <property type="project" value="UniProtKB-SubCell"/>
</dbReference>
<dbReference type="EC" id="2.4.1.16" evidence="2"/>
<dbReference type="GO" id="GO:0071555">
    <property type="term" value="P:cell wall organization"/>
    <property type="evidence" value="ECO:0007669"/>
    <property type="project" value="UniProtKB-KW"/>
</dbReference>
<dbReference type="InterPro" id="IPR013616">
    <property type="entry name" value="Chitin_synth_N"/>
</dbReference>
<dbReference type="AlphaFoldDB" id="A0AA39L7N8"/>
<organism evidence="15 16">
    <name type="scientific">Sarocladium strictum</name>
    <name type="common">Black bundle disease fungus</name>
    <name type="synonym">Acremonium strictum</name>
    <dbReference type="NCBI Taxonomy" id="5046"/>
    <lineage>
        <taxon>Eukaryota</taxon>
        <taxon>Fungi</taxon>
        <taxon>Dikarya</taxon>
        <taxon>Ascomycota</taxon>
        <taxon>Pezizomycotina</taxon>
        <taxon>Sordariomycetes</taxon>
        <taxon>Hypocreomycetidae</taxon>
        <taxon>Hypocreales</taxon>
        <taxon>Sarocladiaceae</taxon>
        <taxon>Sarocladium</taxon>
    </lineage>
</organism>
<keyword evidence="4" id="KW-0328">Glycosyltransferase</keyword>
<feature type="transmembrane region" description="Helical" evidence="13">
    <location>
        <begin position="747"/>
        <end position="767"/>
    </location>
</feature>
<evidence type="ECO:0000256" key="2">
    <source>
        <dbReference type="ARBA" id="ARBA00012543"/>
    </source>
</evidence>
<comment type="catalytic activity">
    <reaction evidence="11">
        <text>[(1-&gt;4)-N-acetyl-beta-D-glucosaminyl](n) + UDP-N-acetyl-alpha-D-glucosamine = [(1-&gt;4)-N-acetyl-beta-D-glucosaminyl](n+1) + UDP + H(+)</text>
        <dbReference type="Rhea" id="RHEA:16637"/>
        <dbReference type="Rhea" id="RHEA-COMP:9593"/>
        <dbReference type="Rhea" id="RHEA-COMP:9595"/>
        <dbReference type="ChEBI" id="CHEBI:15378"/>
        <dbReference type="ChEBI" id="CHEBI:17029"/>
        <dbReference type="ChEBI" id="CHEBI:57705"/>
        <dbReference type="ChEBI" id="CHEBI:58223"/>
        <dbReference type="EC" id="2.4.1.16"/>
    </reaction>
    <physiologicalReaction direction="left-to-right" evidence="11">
        <dbReference type="Rhea" id="RHEA:16638"/>
    </physiologicalReaction>
</comment>
<dbReference type="InterPro" id="IPR013320">
    <property type="entry name" value="ConA-like_dom_sf"/>
</dbReference>
<evidence type="ECO:0000256" key="12">
    <source>
        <dbReference type="SAM" id="MobiDB-lite"/>
    </source>
</evidence>
<dbReference type="Gene3D" id="2.60.120.180">
    <property type="match status" value="1"/>
</dbReference>
<evidence type="ECO:0000256" key="1">
    <source>
        <dbReference type="ARBA" id="ARBA00004651"/>
    </source>
</evidence>
<reference evidence="15" key="1">
    <citation type="submission" date="2022-10" db="EMBL/GenBank/DDBJ databases">
        <title>Determination and structural analysis of whole genome sequence of Sarocladium strictum F4-1.</title>
        <authorList>
            <person name="Hu L."/>
            <person name="Jiang Y."/>
        </authorList>
    </citation>
    <scope>NUCLEOTIDE SEQUENCE</scope>
    <source>
        <strain evidence="15">F4-1</strain>
    </source>
</reference>
<evidence type="ECO:0000256" key="6">
    <source>
        <dbReference type="ARBA" id="ARBA00022692"/>
    </source>
</evidence>
<dbReference type="InterPro" id="IPR004835">
    <property type="entry name" value="Chitin_synth"/>
</dbReference>
<dbReference type="SUPFAM" id="SSF49899">
    <property type="entry name" value="Concanavalin A-like lectins/glucanases"/>
    <property type="match status" value="1"/>
</dbReference>
<dbReference type="GO" id="GO:0004553">
    <property type="term" value="F:hydrolase activity, hydrolyzing O-glycosyl compounds"/>
    <property type="evidence" value="ECO:0007669"/>
    <property type="project" value="InterPro"/>
</dbReference>
<protein>
    <recommendedName>
        <fullName evidence="2">chitin synthase</fullName>
        <ecNumber evidence="2">2.4.1.16</ecNumber>
    </recommendedName>
</protein>
<evidence type="ECO:0000259" key="14">
    <source>
        <dbReference type="Pfam" id="PF08407"/>
    </source>
</evidence>
<sequence length="1202" mass="133289">MLDLSDDAFRLHATSGPSQFVRVEPPHQPILQQVSQPWQDDQLDRAADEFMLYSRFYGGHVVLDLPVPPRLYAGIAPLPTGLQQRYAVPERNEFSHVRYTPVTCSPLDFARDNYYLMPQLFLKPRLIEVCIAVTMYNEDDVLLGSTLAAIHQNIKALEDPSRPHPWGPGSWQKVMVCIISDGRSKINYRTRALLASLGLYQDIGLLSEVDNREVVTHLFEYTTHSTITVDNGRVSVQHDAPDAALCQTIFCLKDKTLKKINSHSWFLNGLCKVLNPAVTVFLDAGTIPQPGSLEALCAPLYSNPAVAATSGFCRVFAYSKKAETLNPLIGFQKFEYQLNNALERPLESLLGRRFTMNKGGYTAYRYSVVAPPNPYDHGAFDQYFEGEKMYGSKSVAQKNSFLTEDRSIATSLLRVNRQVWRIVAVDAALVKVDTPVTFDELCLQRRRWINGEFFSTLHEMKAVRTAILPSAWSFTVVLRILGLFIGLLYQAVNLALQLLAVGNFFTIFYIITSSLGTEDFLGASGHRACLAVSFIYLYLFHAGLTCSIGNRPQGTKLYAWFSGLWVLIYLYFFSITIYFVVTGSRSILDLSNGSVSSLLTGSLFICLVWPISLLYIIWLVAPLTLGLKPHSLSSCLWYLAVLPIYTNLISTYAWCNLHDVVWGTMGNDAAEPLPGFLREEGEITLDKTSDTQGNLVLRGYMEYIHNLNGYHSSQEQVFETKYISDKGLPHADDKISDWHRNFRTMLLLGWLGLNSALVMIVLNIPAISRFTPTEAAKTAMGLASLKSKLGMQSSSNAEDTGAPPTYDEATASTQPSSDFTPTSQLQIQAIGYDSTQALTGKTLENITAYRAESGEAEYVSVRIKKNSNSCALVRSSDPSQTPLISTTYRIGPGRHPRMRILRHGTGITVEDAINNNETTPGELIEVKSRSIISRAQVFETSLGRFEWRYGDSKERGACHDADNLLIMERMDQAAMPDGTKSESGTRVAQLVRNAEFRTPGTTRWMGGNGGRLMVDLRMWTGEKSGAAAAAAAAAAEVEAFVVASAILMLKREADSYEGDNIEAAVVFNLLGSGQGCPSTSSWIISIWLGTYGDLKPNDGQGGKQGTLVDATVINSVAFDVYQVPSPSRIWYVFQAKENQTRFDGDLVPFVLWPHEHTSTARQIRCIWNVQSGTEIWGGKDAKFTSKKLKVSQNLSNNPIPHA</sequence>
<feature type="compositionally biased region" description="Polar residues" evidence="12">
    <location>
        <begin position="810"/>
        <end position="820"/>
    </location>
</feature>